<proteinExistence type="predicted"/>
<name>A0AAV4C8Q2_9GAST</name>
<evidence type="ECO:0000256" key="1">
    <source>
        <dbReference type="SAM" id="MobiDB-lite"/>
    </source>
</evidence>
<organism evidence="2 3">
    <name type="scientific">Plakobranchus ocellatus</name>
    <dbReference type="NCBI Taxonomy" id="259542"/>
    <lineage>
        <taxon>Eukaryota</taxon>
        <taxon>Metazoa</taxon>
        <taxon>Spiralia</taxon>
        <taxon>Lophotrochozoa</taxon>
        <taxon>Mollusca</taxon>
        <taxon>Gastropoda</taxon>
        <taxon>Heterobranchia</taxon>
        <taxon>Euthyneura</taxon>
        <taxon>Panpulmonata</taxon>
        <taxon>Sacoglossa</taxon>
        <taxon>Placobranchoidea</taxon>
        <taxon>Plakobranchidae</taxon>
        <taxon>Plakobranchus</taxon>
    </lineage>
</organism>
<evidence type="ECO:0000313" key="3">
    <source>
        <dbReference type="Proteomes" id="UP000735302"/>
    </source>
</evidence>
<feature type="region of interest" description="Disordered" evidence="1">
    <location>
        <begin position="62"/>
        <end position="116"/>
    </location>
</feature>
<gene>
    <name evidence="2" type="ORF">PoB_005560000</name>
</gene>
<accession>A0AAV4C8Q2</accession>
<dbReference type="EMBL" id="BLXT01006120">
    <property type="protein sequence ID" value="GFO29095.1"/>
    <property type="molecule type" value="Genomic_DNA"/>
</dbReference>
<feature type="compositionally biased region" description="Low complexity" evidence="1">
    <location>
        <begin position="67"/>
        <end position="93"/>
    </location>
</feature>
<keyword evidence="3" id="KW-1185">Reference proteome</keyword>
<sequence length="116" mass="12492">MRTQQIQRIQCCDDHADYGENSQEGPQPLPLPVTHLKPAPPPFHPPIPSYIVTLPSSTFLPSPPHSPLFSHSSSPTSPNVSPTLSPHTSSPSLFNTPPSVPSKPYIPNVVVSSPFP</sequence>
<feature type="region of interest" description="Disordered" evidence="1">
    <location>
        <begin position="1"/>
        <end position="38"/>
    </location>
</feature>
<dbReference type="AlphaFoldDB" id="A0AAV4C8Q2"/>
<comment type="caution">
    <text evidence="2">The sequence shown here is derived from an EMBL/GenBank/DDBJ whole genome shotgun (WGS) entry which is preliminary data.</text>
</comment>
<dbReference type="Proteomes" id="UP000735302">
    <property type="component" value="Unassembled WGS sequence"/>
</dbReference>
<reference evidence="2 3" key="1">
    <citation type="journal article" date="2021" name="Elife">
        <title>Chloroplast acquisition without the gene transfer in kleptoplastic sea slugs, Plakobranchus ocellatus.</title>
        <authorList>
            <person name="Maeda T."/>
            <person name="Takahashi S."/>
            <person name="Yoshida T."/>
            <person name="Shimamura S."/>
            <person name="Takaki Y."/>
            <person name="Nagai Y."/>
            <person name="Toyoda A."/>
            <person name="Suzuki Y."/>
            <person name="Arimoto A."/>
            <person name="Ishii H."/>
            <person name="Satoh N."/>
            <person name="Nishiyama T."/>
            <person name="Hasebe M."/>
            <person name="Maruyama T."/>
            <person name="Minagawa J."/>
            <person name="Obokata J."/>
            <person name="Shigenobu S."/>
        </authorList>
    </citation>
    <scope>NUCLEOTIDE SEQUENCE [LARGE SCALE GENOMIC DNA]</scope>
</reference>
<evidence type="ECO:0000313" key="2">
    <source>
        <dbReference type="EMBL" id="GFO29095.1"/>
    </source>
</evidence>
<protein>
    <submittedName>
        <fullName evidence="2">Uncharacterized protein</fullName>
    </submittedName>
</protein>